<dbReference type="PRINTS" id="PR00313">
    <property type="entry name" value="CABNDNGRPT"/>
</dbReference>
<gene>
    <name evidence="8" type="ORF">ICI42_03300</name>
</gene>
<dbReference type="InterPro" id="IPR001343">
    <property type="entry name" value="Hemolysn_Ca-bd"/>
</dbReference>
<comment type="similarity">
    <text evidence="5 6">Belongs to the peptidase S8 family.</text>
</comment>
<evidence type="ECO:0000256" key="6">
    <source>
        <dbReference type="RuleBase" id="RU003355"/>
    </source>
</evidence>
<dbReference type="Gene3D" id="2.60.120.260">
    <property type="entry name" value="Galactose-binding domain-like"/>
    <property type="match status" value="1"/>
</dbReference>
<dbReference type="GO" id="GO:0012505">
    <property type="term" value="C:endomembrane system"/>
    <property type="evidence" value="ECO:0007669"/>
    <property type="project" value="UniProtKB-ARBA"/>
</dbReference>
<evidence type="ECO:0000259" key="7">
    <source>
        <dbReference type="PROSITE" id="PS51829"/>
    </source>
</evidence>
<evidence type="ECO:0000256" key="5">
    <source>
        <dbReference type="PROSITE-ProRule" id="PRU01240"/>
    </source>
</evidence>
<name>A0A8J6PGS5_9HYPH</name>
<dbReference type="InterPro" id="IPR036852">
    <property type="entry name" value="Peptidase_S8/S53_dom_sf"/>
</dbReference>
<dbReference type="SUPFAM" id="SSF51120">
    <property type="entry name" value="beta-Roll"/>
    <property type="match status" value="3"/>
</dbReference>
<evidence type="ECO:0000256" key="3">
    <source>
        <dbReference type="ARBA" id="ARBA00022825"/>
    </source>
</evidence>
<dbReference type="PROSITE" id="PS51829">
    <property type="entry name" value="P_HOMO_B"/>
    <property type="match status" value="1"/>
</dbReference>
<dbReference type="PROSITE" id="PS00138">
    <property type="entry name" value="SUBTILASE_SER"/>
    <property type="match status" value="1"/>
</dbReference>
<dbReference type="Gene3D" id="2.150.10.10">
    <property type="entry name" value="Serralysin-like metalloprotease, C-terminal"/>
    <property type="match status" value="5"/>
</dbReference>
<feature type="domain" description="P/Homo B" evidence="7">
    <location>
        <begin position="367"/>
        <end position="498"/>
    </location>
</feature>
<accession>A0A8J6PGS5</accession>
<reference evidence="8" key="1">
    <citation type="submission" date="2020-09" db="EMBL/GenBank/DDBJ databases">
        <title>Genome seq and assembly of Tianweitania sp.</title>
        <authorList>
            <person name="Chhetri G."/>
        </authorList>
    </citation>
    <scope>NUCLEOTIDE SEQUENCE</scope>
    <source>
        <strain evidence="8">Rool2</strain>
    </source>
</reference>
<dbReference type="SUPFAM" id="SSF49785">
    <property type="entry name" value="Galactose-binding domain-like"/>
    <property type="match status" value="1"/>
</dbReference>
<evidence type="ECO:0000256" key="2">
    <source>
        <dbReference type="ARBA" id="ARBA00022801"/>
    </source>
</evidence>
<dbReference type="GO" id="GO:0005737">
    <property type="term" value="C:cytoplasm"/>
    <property type="evidence" value="ECO:0007669"/>
    <property type="project" value="UniProtKB-ARBA"/>
</dbReference>
<sequence length="1053" mass="109647">MPTPTDPLLAQQWHLNQTVSGLYDLNVMSVWNPTEGEAYTGWGTRVVVIDDGIDYLHSDLAPNYHTGLDYEYVTHTDDAYGDPASDWHGTAVAGIIGAAANGAGSVGVAFHTQLVGYRVYRFISDEWLQDIRDAIGTAAISAQGDVINISQGIANDVNSEFGFGYDAARFDEIETSIGTAVNAGRGGLGSIIVKSAGNSRTDDYDVNADDWTNDTRQVVVAAVDQNGFVSSYSSYGAAVLVSGFGTPGQVVTTDRVGADGYSTTDFTSTFNGTSSAAPMVSGVVSLMLDANAGLGWRDVQTILGVSARQVGSEMGAGIAGSERYAWGWNGATTWNGGGQHFSNDYGYGLVDAHAAVRMAETWLLAGGVPQTTSTQWTSQVHILDTATVIPDGNTTGLSFSGTVNYDDIVERVTVEMTFSTTFTADMEIYLVSPDGTVSELIRDVAGSSDYNGTWTFESQAFRGERAAGTWTVRVVDDLGSDVLTVSDIVLRVHADFSLSDRYIYTDEYAQYAGVSNHNTAVVDSNGGGDTVNASAVTTASIIRLDGVTGSIAGQAATFTNIENAIGGDAGDSIYGNTSANMLYGMRGADKLYGGAGADTLDGGTNNDRLDGGADIDTMRGGAGNDIYVVDNAADLVVEYFGEGTDQVIAKISYSLAGLEVENLDLSGGNINGTGNAYANVIDGTAGNNVLDGKAGADKMVGHTGNDTYYVDNASDNVVEDDGEGNDKIIASVSYSLAGRYVETLDLVGTGNINATGNKLNNVLDGNNGNNVLDGKAGPDTMIGKDGNDTYYVDNAGDVVTEANGQGSDKVIATVSYTLSAFIETLDLSGANINGTGNAQANLIDGTSGNNVLDGKAGADKIVGHSGNDTYYVDNAGDNVVEASGEGNDKIISTVSYSLAGRYVETLDLVGTGNINATGNKLNNVLDGNNGNNILNGMAGSDTLLGKGGADTFVFDQALGATNVDTITDFYAPDDSIRLDNAVFLGLTDGALASPAFRANTTGLAGDASDRIIYETDTGELYFDRDGNGTTYDPVLFAILSNKAAIGYQDFLVV</sequence>
<keyword evidence="3 5" id="KW-0720">Serine protease</keyword>
<dbReference type="RefSeq" id="WP_188163090.1">
    <property type="nucleotide sequence ID" value="NZ_JACVVX010000001.1"/>
</dbReference>
<dbReference type="GO" id="GO:0016020">
    <property type="term" value="C:membrane"/>
    <property type="evidence" value="ECO:0007669"/>
    <property type="project" value="TreeGrafter"/>
</dbReference>
<dbReference type="GO" id="GO:0004252">
    <property type="term" value="F:serine-type endopeptidase activity"/>
    <property type="evidence" value="ECO:0007669"/>
    <property type="project" value="UniProtKB-UniRule"/>
</dbReference>
<evidence type="ECO:0000313" key="8">
    <source>
        <dbReference type="EMBL" id="MBD0413673.1"/>
    </source>
</evidence>
<dbReference type="InterPro" id="IPR011049">
    <property type="entry name" value="Serralysin-like_metalloprot_C"/>
</dbReference>
<dbReference type="InterPro" id="IPR023828">
    <property type="entry name" value="Peptidase_S8_Ser-AS"/>
</dbReference>
<dbReference type="InterPro" id="IPR018511">
    <property type="entry name" value="Hemolysin-typ_Ca-bd_CS"/>
</dbReference>
<protein>
    <submittedName>
        <fullName evidence="8">S8 family serine peptidase</fullName>
    </submittedName>
</protein>
<dbReference type="Pfam" id="PF01483">
    <property type="entry name" value="P_proprotein"/>
    <property type="match status" value="1"/>
</dbReference>
<comment type="caution">
    <text evidence="8">The sequence shown here is derived from an EMBL/GenBank/DDBJ whole genome shotgun (WGS) entry which is preliminary data.</text>
</comment>
<dbReference type="PROSITE" id="PS00330">
    <property type="entry name" value="HEMOLYSIN_CALCIUM"/>
    <property type="match status" value="1"/>
</dbReference>
<dbReference type="PANTHER" id="PTHR42884:SF14">
    <property type="entry name" value="NEUROENDOCRINE CONVERTASE 1"/>
    <property type="match status" value="1"/>
</dbReference>
<dbReference type="SUPFAM" id="SSF52743">
    <property type="entry name" value="Subtilisin-like"/>
    <property type="match status" value="1"/>
</dbReference>
<dbReference type="InterPro" id="IPR022398">
    <property type="entry name" value="Peptidase_S8_His-AS"/>
</dbReference>
<evidence type="ECO:0000256" key="1">
    <source>
        <dbReference type="ARBA" id="ARBA00022670"/>
    </source>
</evidence>
<dbReference type="PROSITE" id="PS00137">
    <property type="entry name" value="SUBTILASE_HIS"/>
    <property type="match status" value="1"/>
</dbReference>
<evidence type="ECO:0000313" key="9">
    <source>
        <dbReference type="Proteomes" id="UP000643405"/>
    </source>
</evidence>
<evidence type="ECO:0000256" key="4">
    <source>
        <dbReference type="PIRSR" id="PIRSR615500-1"/>
    </source>
</evidence>
<dbReference type="PRINTS" id="PR00723">
    <property type="entry name" value="SUBTILISIN"/>
</dbReference>
<feature type="active site" description="Charge relay system" evidence="4 5">
    <location>
        <position position="50"/>
    </location>
</feature>
<dbReference type="GO" id="GO:0016485">
    <property type="term" value="P:protein processing"/>
    <property type="evidence" value="ECO:0007669"/>
    <property type="project" value="TreeGrafter"/>
</dbReference>
<dbReference type="InterPro" id="IPR023827">
    <property type="entry name" value="Peptidase_S8_Asp-AS"/>
</dbReference>
<dbReference type="InterPro" id="IPR002884">
    <property type="entry name" value="P_dom"/>
</dbReference>
<dbReference type="Gene3D" id="3.40.50.200">
    <property type="entry name" value="Peptidase S8/S53 domain"/>
    <property type="match status" value="1"/>
</dbReference>
<keyword evidence="1 5" id="KW-0645">Protease</keyword>
<organism evidence="8 9">
    <name type="scientific">Oryzicola mucosus</name>
    <dbReference type="NCBI Taxonomy" id="2767425"/>
    <lineage>
        <taxon>Bacteria</taxon>
        <taxon>Pseudomonadati</taxon>
        <taxon>Pseudomonadota</taxon>
        <taxon>Alphaproteobacteria</taxon>
        <taxon>Hyphomicrobiales</taxon>
        <taxon>Phyllobacteriaceae</taxon>
        <taxon>Oryzicola</taxon>
    </lineage>
</organism>
<dbReference type="PANTHER" id="PTHR42884">
    <property type="entry name" value="PROPROTEIN CONVERTASE SUBTILISIN/KEXIN-RELATED"/>
    <property type="match status" value="1"/>
</dbReference>
<dbReference type="EMBL" id="JACVVX010000001">
    <property type="protein sequence ID" value="MBD0413673.1"/>
    <property type="molecule type" value="Genomic_DNA"/>
</dbReference>
<dbReference type="InterPro" id="IPR015500">
    <property type="entry name" value="Peptidase_S8_subtilisin-rel"/>
</dbReference>
<dbReference type="InterPro" id="IPR008979">
    <property type="entry name" value="Galactose-bd-like_sf"/>
</dbReference>
<dbReference type="AlphaFoldDB" id="A0A8J6PGS5"/>
<dbReference type="Pfam" id="PF00353">
    <property type="entry name" value="HemolysinCabind"/>
    <property type="match status" value="6"/>
</dbReference>
<keyword evidence="9" id="KW-1185">Reference proteome</keyword>
<dbReference type="Pfam" id="PF00082">
    <property type="entry name" value="Peptidase_S8"/>
    <property type="match status" value="1"/>
</dbReference>
<proteinExistence type="inferred from homology"/>
<dbReference type="PROSITE" id="PS51892">
    <property type="entry name" value="SUBTILASE"/>
    <property type="match status" value="1"/>
</dbReference>
<dbReference type="GO" id="GO:0005509">
    <property type="term" value="F:calcium ion binding"/>
    <property type="evidence" value="ECO:0007669"/>
    <property type="project" value="InterPro"/>
</dbReference>
<dbReference type="Proteomes" id="UP000643405">
    <property type="component" value="Unassembled WGS sequence"/>
</dbReference>
<feature type="active site" description="Charge relay system" evidence="4 5">
    <location>
        <position position="88"/>
    </location>
</feature>
<feature type="active site" description="Charge relay system" evidence="4 5">
    <location>
        <position position="274"/>
    </location>
</feature>
<dbReference type="PROSITE" id="PS00136">
    <property type="entry name" value="SUBTILASE_ASP"/>
    <property type="match status" value="1"/>
</dbReference>
<dbReference type="InterPro" id="IPR000209">
    <property type="entry name" value="Peptidase_S8/S53_dom"/>
</dbReference>
<keyword evidence="2 5" id="KW-0378">Hydrolase</keyword>